<dbReference type="GeneID" id="35445275"/>
<gene>
    <name evidence="2" type="ORF">RHIMIDRAFT_297753</name>
</gene>
<evidence type="ECO:0000313" key="2">
    <source>
        <dbReference type="EMBL" id="PHZ07174.1"/>
    </source>
</evidence>
<evidence type="ECO:0000256" key="1">
    <source>
        <dbReference type="SAM" id="MobiDB-lite"/>
    </source>
</evidence>
<dbReference type="RefSeq" id="XP_023460882.1">
    <property type="nucleotide sequence ID" value="XM_023614286.1"/>
</dbReference>
<feature type="compositionally biased region" description="Polar residues" evidence="1">
    <location>
        <begin position="1"/>
        <end position="10"/>
    </location>
</feature>
<name>A0A2G4SEE8_RHIZD</name>
<dbReference type="Proteomes" id="UP000242254">
    <property type="component" value="Unassembled WGS sequence"/>
</dbReference>
<proteinExistence type="predicted"/>
<evidence type="ECO:0000313" key="3">
    <source>
        <dbReference type="Proteomes" id="UP000242254"/>
    </source>
</evidence>
<sequence length="299" mass="32661">MAATRSSRSVNSFNRTSSPTSSTSTVSSRSVSLSPRSPSRSLPCSPSRSPSPAATFSSGYSNRPGSPSYVEVASGAASSLCRQPSSVSISEKFTALSLRRVSTSEDRAGNTRQQPLDEDVVMTESSKEGQMPGSGDRVTEPVGQNSPNNKGYTSKLASWKAMFVKMSDLVDQLMLEMMEEDDPVKIERLDKKIASLSKNLRLLEDRITSAEKPTSGNGNFGANTPQLASAKVVKPVVPIGSIPPFRLLHDASFNAKYFGANKVRPEEVDNDKTFKTIHDFLRKFESTLQYYNINLDEEW</sequence>
<reference evidence="2 3" key="1">
    <citation type="journal article" date="2016" name="Proc. Natl. Acad. Sci. U.S.A.">
        <title>Lipid metabolic changes in an early divergent fungus govern the establishment of a mutualistic symbiosis with endobacteria.</title>
        <authorList>
            <person name="Lastovetsky O.A."/>
            <person name="Gaspar M.L."/>
            <person name="Mondo S.J."/>
            <person name="LaButti K.M."/>
            <person name="Sandor L."/>
            <person name="Grigoriev I.V."/>
            <person name="Henry S.A."/>
            <person name="Pawlowska T.E."/>
        </authorList>
    </citation>
    <scope>NUCLEOTIDE SEQUENCE [LARGE SCALE GENOMIC DNA]</scope>
    <source>
        <strain evidence="2 3">ATCC 52813</strain>
    </source>
</reference>
<dbReference type="AlphaFoldDB" id="A0A2G4SEE8"/>
<organism evidence="2 3">
    <name type="scientific">Rhizopus microsporus ATCC 52813</name>
    <dbReference type="NCBI Taxonomy" id="1340429"/>
    <lineage>
        <taxon>Eukaryota</taxon>
        <taxon>Fungi</taxon>
        <taxon>Fungi incertae sedis</taxon>
        <taxon>Mucoromycota</taxon>
        <taxon>Mucoromycotina</taxon>
        <taxon>Mucoromycetes</taxon>
        <taxon>Mucorales</taxon>
        <taxon>Mucorineae</taxon>
        <taxon>Rhizopodaceae</taxon>
        <taxon>Rhizopus</taxon>
    </lineage>
</organism>
<feature type="region of interest" description="Disordered" evidence="1">
    <location>
        <begin position="101"/>
        <end position="150"/>
    </location>
</feature>
<dbReference type="EMBL" id="KZ303943">
    <property type="protein sequence ID" value="PHZ07174.1"/>
    <property type="molecule type" value="Genomic_DNA"/>
</dbReference>
<feature type="non-terminal residue" evidence="2">
    <location>
        <position position="299"/>
    </location>
</feature>
<feature type="compositionally biased region" description="Low complexity" evidence="1">
    <location>
        <begin position="11"/>
        <end position="58"/>
    </location>
</feature>
<keyword evidence="3" id="KW-1185">Reference proteome</keyword>
<feature type="region of interest" description="Disordered" evidence="1">
    <location>
        <begin position="1"/>
        <end position="77"/>
    </location>
</feature>
<accession>A0A2G4SEE8</accession>
<protein>
    <submittedName>
        <fullName evidence="2">Uncharacterized protein</fullName>
    </submittedName>
</protein>